<organism evidence="4 5">
    <name type="scientific">Aspergillus tamarii</name>
    <dbReference type="NCBI Taxonomy" id="41984"/>
    <lineage>
        <taxon>Eukaryota</taxon>
        <taxon>Fungi</taxon>
        <taxon>Dikarya</taxon>
        <taxon>Ascomycota</taxon>
        <taxon>Pezizomycotina</taxon>
        <taxon>Eurotiomycetes</taxon>
        <taxon>Eurotiomycetidae</taxon>
        <taxon>Eurotiales</taxon>
        <taxon>Aspergillaceae</taxon>
        <taxon>Aspergillus</taxon>
        <taxon>Aspergillus subgen. Circumdati</taxon>
    </lineage>
</organism>
<evidence type="ECO:0000313" key="4">
    <source>
        <dbReference type="EMBL" id="KAE8165990.1"/>
    </source>
</evidence>
<evidence type="ECO:0000256" key="3">
    <source>
        <dbReference type="ARBA" id="ARBA00023002"/>
    </source>
</evidence>
<dbReference type="Proteomes" id="UP000326950">
    <property type="component" value="Unassembled WGS sequence"/>
</dbReference>
<keyword evidence="5" id="KW-1185">Reference proteome</keyword>
<dbReference type="InterPro" id="IPR002347">
    <property type="entry name" value="SDR_fam"/>
</dbReference>
<dbReference type="Gene3D" id="3.40.50.720">
    <property type="entry name" value="NAD(P)-binding Rossmann-like Domain"/>
    <property type="match status" value="1"/>
</dbReference>
<evidence type="ECO:0000256" key="2">
    <source>
        <dbReference type="ARBA" id="ARBA00022857"/>
    </source>
</evidence>
<dbReference type="GO" id="GO:0016491">
    <property type="term" value="F:oxidoreductase activity"/>
    <property type="evidence" value="ECO:0007669"/>
    <property type="project" value="UniProtKB-KW"/>
</dbReference>
<dbReference type="OrthoDB" id="191139at2759"/>
<dbReference type="PANTHER" id="PTHR24320:SF283">
    <property type="entry name" value="RETINOL DEHYDROGENASE 11"/>
    <property type="match status" value="1"/>
</dbReference>
<evidence type="ECO:0000256" key="1">
    <source>
        <dbReference type="ARBA" id="ARBA00006484"/>
    </source>
</evidence>
<reference evidence="4 5" key="1">
    <citation type="submission" date="2019-04" db="EMBL/GenBank/DDBJ databases">
        <title>Friends and foes A comparative genomics study of 23 Aspergillus species from section Flavi.</title>
        <authorList>
            <consortium name="DOE Joint Genome Institute"/>
            <person name="Kjaerbolling I."/>
            <person name="Vesth T."/>
            <person name="Frisvad J.C."/>
            <person name="Nybo J.L."/>
            <person name="Theobald S."/>
            <person name="Kildgaard S."/>
            <person name="Isbrandt T."/>
            <person name="Kuo A."/>
            <person name="Sato A."/>
            <person name="Lyhne E.K."/>
            <person name="Kogle M.E."/>
            <person name="Wiebenga A."/>
            <person name="Kun R.S."/>
            <person name="Lubbers R.J."/>
            <person name="Makela M.R."/>
            <person name="Barry K."/>
            <person name="Chovatia M."/>
            <person name="Clum A."/>
            <person name="Daum C."/>
            <person name="Haridas S."/>
            <person name="He G."/>
            <person name="LaButti K."/>
            <person name="Lipzen A."/>
            <person name="Mondo S."/>
            <person name="Riley R."/>
            <person name="Salamov A."/>
            <person name="Simmons B.A."/>
            <person name="Magnuson J.K."/>
            <person name="Henrissat B."/>
            <person name="Mortensen U.H."/>
            <person name="Larsen T.O."/>
            <person name="Devries R.P."/>
            <person name="Grigoriev I.V."/>
            <person name="Machida M."/>
            <person name="Baker S.E."/>
            <person name="Andersen M.R."/>
        </authorList>
    </citation>
    <scope>NUCLEOTIDE SEQUENCE [LARGE SCALE GENOMIC DNA]</scope>
    <source>
        <strain evidence="4 5">CBS 117626</strain>
    </source>
</reference>
<dbReference type="InterPro" id="IPR036291">
    <property type="entry name" value="NAD(P)-bd_dom_sf"/>
</dbReference>
<keyword evidence="3" id="KW-0560">Oxidoreductase</keyword>
<proteinExistence type="inferred from homology"/>
<dbReference type="PRINTS" id="PR00081">
    <property type="entry name" value="GDHRDH"/>
</dbReference>
<evidence type="ECO:0000313" key="5">
    <source>
        <dbReference type="Proteomes" id="UP000326950"/>
    </source>
</evidence>
<comment type="similarity">
    <text evidence="1">Belongs to the short-chain dehydrogenases/reductases (SDR) family.</text>
</comment>
<protein>
    <recommendedName>
        <fullName evidence="6">NAD(P)-binding protein</fullName>
    </recommendedName>
</protein>
<dbReference type="AlphaFoldDB" id="A0A5N6V5P9"/>
<dbReference type="PANTHER" id="PTHR24320">
    <property type="entry name" value="RETINOL DEHYDROGENASE"/>
    <property type="match status" value="1"/>
</dbReference>
<accession>A0A5N6V5P9</accession>
<dbReference type="SUPFAM" id="SSF51735">
    <property type="entry name" value="NAD(P)-binding Rossmann-fold domains"/>
    <property type="match status" value="1"/>
</dbReference>
<dbReference type="EMBL" id="ML738597">
    <property type="protein sequence ID" value="KAE8165990.1"/>
    <property type="molecule type" value="Genomic_DNA"/>
</dbReference>
<dbReference type="Pfam" id="PF00106">
    <property type="entry name" value="adh_short"/>
    <property type="match status" value="1"/>
</dbReference>
<gene>
    <name evidence="4" type="ORF">BDV40DRAFT_297102</name>
</gene>
<keyword evidence="2" id="KW-0521">NADP</keyword>
<name>A0A5N6V5P9_ASPTM</name>
<evidence type="ECO:0008006" key="6">
    <source>
        <dbReference type="Google" id="ProtNLM"/>
    </source>
</evidence>
<sequence length="239" mass="25580">MAIRSGDYDEKWRLRRRETGKLGGDVGGLIDEVAMSVIDWGVLADLHFRELRNYHGDHSSRPDTSTVHLVTSDFNFDTEGKLVVEKWGKLIEAKVVVLTGASEGGLGGATALALALAWSTHLVLLARTESKVRNAISAIKEISPGTLPAFVHIELDDLDSVRRAAEDVLGVTSKIGVLINNAGVMAVPWSKSKSGLGKTPAFNHLGRFLPTKLLTSSILAAGPGSRIINVTSASGSRLY</sequence>